<comment type="caution">
    <text evidence="1">The sequence shown here is derived from an EMBL/GenBank/DDBJ whole genome shotgun (WGS) entry which is preliminary data.</text>
</comment>
<keyword evidence="2" id="KW-1185">Reference proteome</keyword>
<sequence>MSVTIYNEKSIGQIKEEEEEKKIDLQADIYEIVANLYEELENVKVRVKALEGGAK</sequence>
<dbReference type="RefSeq" id="WP_157857714.1">
    <property type="nucleotide sequence ID" value="NZ_LGSS01000006.1"/>
</dbReference>
<dbReference type="EMBL" id="LGSS01000006">
    <property type="protein sequence ID" value="KNF08567.1"/>
    <property type="molecule type" value="Genomic_DNA"/>
</dbReference>
<gene>
    <name evidence="1" type="ORF">CLPU_6c00530</name>
</gene>
<reference evidence="2" key="1">
    <citation type="submission" date="2015-07" db="EMBL/GenBank/DDBJ databases">
        <title>Draft genome sequence of the purine-degrading Gottschalkia purinilyticum DSM 1384 (formerly Clostridium purinilyticum).</title>
        <authorList>
            <person name="Poehlein A."/>
            <person name="Schiel-Bengelsdorf B."/>
            <person name="Bengelsdorf F.R."/>
            <person name="Daniel R."/>
            <person name="Duerre P."/>
        </authorList>
    </citation>
    <scope>NUCLEOTIDE SEQUENCE [LARGE SCALE GENOMIC DNA]</scope>
    <source>
        <strain evidence="2">DSM 1384</strain>
    </source>
</reference>
<evidence type="ECO:0000313" key="1">
    <source>
        <dbReference type="EMBL" id="KNF08567.1"/>
    </source>
</evidence>
<protein>
    <submittedName>
        <fullName evidence="1">Uncharacterized protein</fullName>
    </submittedName>
</protein>
<name>A0A0L0WAU7_GOTPU</name>
<evidence type="ECO:0000313" key="2">
    <source>
        <dbReference type="Proteomes" id="UP000037267"/>
    </source>
</evidence>
<accession>A0A0L0WAU7</accession>
<dbReference type="AlphaFoldDB" id="A0A0L0WAU7"/>
<proteinExistence type="predicted"/>
<organism evidence="1 2">
    <name type="scientific">Gottschalkia purinilytica</name>
    <name type="common">Clostridium purinilyticum</name>
    <dbReference type="NCBI Taxonomy" id="1503"/>
    <lineage>
        <taxon>Bacteria</taxon>
        <taxon>Bacillati</taxon>
        <taxon>Bacillota</taxon>
        <taxon>Tissierellia</taxon>
        <taxon>Tissierellales</taxon>
        <taxon>Gottschalkiaceae</taxon>
        <taxon>Gottschalkia</taxon>
    </lineage>
</organism>
<dbReference type="Proteomes" id="UP000037267">
    <property type="component" value="Unassembled WGS sequence"/>
</dbReference>
<dbReference type="STRING" id="1503.CLPU_6c00530"/>